<gene>
    <name evidence="1" type="ORF">IC229_19110</name>
</gene>
<organism evidence="1 2">
    <name type="scientific">Spirosoma profusum</name>
    <dbReference type="NCBI Taxonomy" id="2771354"/>
    <lineage>
        <taxon>Bacteria</taxon>
        <taxon>Pseudomonadati</taxon>
        <taxon>Bacteroidota</taxon>
        <taxon>Cytophagia</taxon>
        <taxon>Cytophagales</taxon>
        <taxon>Cytophagaceae</taxon>
        <taxon>Spirosoma</taxon>
    </lineage>
</organism>
<dbReference type="RefSeq" id="WP_190888613.1">
    <property type="nucleotide sequence ID" value="NZ_JACWZY010000017.1"/>
</dbReference>
<reference evidence="1" key="1">
    <citation type="submission" date="2020-09" db="EMBL/GenBank/DDBJ databases">
        <authorList>
            <person name="Kim M.K."/>
        </authorList>
    </citation>
    <scope>NUCLEOTIDE SEQUENCE</scope>
    <source>
        <strain evidence="1">BT702</strain>
    </source>
</reference>
<keyword evidence="2" id="KW-1185">Reference proteome</keyword>
<dbReference type="EMBL" id="JACWZY010000017">
    <property type="protein sequence ID" value="MBD2702765.1"/>
    <property type="molecule type" value="Genomic_DNA"/>
</dbReference>
<protein>
    <submittedName>
        <fullName evidence="1">Uncharacterized protein</fullName>
    </submittedName>
</protein>
<dbReference type="AlphaFoldDB" id="A0A927AT71"/>
<accession>A0A927AT71</accession>
<sequence length="268" mass="30051">MEKVSKSIPEIEMQALREGIKSKYSLYQQIDRDHFPDFEYNTNRANYKPLRDSFVKELFGVQGLDATSSAIHIPSTNTLALLFTDEHYVPGKKLLDTCKLYATERSISEENHTPISVTDQVETKPVSISPKLMAGGFAVLTGMIVLLYIARQFTTPVPSNLVIIRPLPQSPVPVELVVKGTVSNAELVWLAVRYEKGKDYWIQPPIKVQHDGNWVGVAYAGSESSDHAGLTYQIRAFVNPVHELKSGQIYYAWPEAELTSSIVEVVRK</sequence>
<proteinExistence type="predicted"/>
<dbReference type="Proteomes" id="UP000598820">
    <property type="component" value="Unassembled WGS sequence"/>
</dbReference>
<evidence type="ECO:0000313" key="2">
    <source>
        <dbReference type="Proteomes" id="UP000598820"/>
    </source>
</evidence>
<name>A0A927AT71_9BACT</name>
<evidence type="ECO:0000313" key="1">
    <source>
        <dbReference type="EMBL" id="MBD2702765.1"/>
    </source>
</evidence>
<comment type="caution">
    <text evidence="1">The sequence shown here is derived from an EMBL/GenBank/DDBJ whole genome shotgun (WGS) entry which is preliminary data.</text>
</comment>